<accession>A0A7R8H5X5</accession>
<dbReference type="EMBL" id="HG994581">
    <property type="protein sequence ID" value="CAF2871288.1"/>
    <property type="molecule type" value="Genomic_DNA"/>
</dbReference>
<keyword evidence="2" id="KW-1185">Reference proteome</keyword>
<name>A0A7R8H5X5_LEPSM</name>
<proteinExistence type="predicted"/>
<evidence type="ECO:0000313" key="1">
    <source>
        <dbReference type="EMBL" id="CAF2871288.1"/>
    </source>
</evidence>
<organism evidence="1 2">
    <name type="scientific">Lepeophtheirus salmonis</name>
    <name type="common">Salmon louse</name>
    <name type="synonym">Caligus salmonis</name>
    <dbReference type="NCBI Taxonomy" id="72036"/>
    <lineage>
        <taxon>Eukaryota</taxon>
        <taxon>Metazoa</taxon>
        <taxon>Ecdysozoa</taxon>
        <taxon>Arthropoda</taxon>
        <taxon>Crustacea</taxon>
        <taxon>Multicrustacea</taxon>
        <taxon>Hexanauplia</taxon>
        <taxon>Copepoda</taxon>
        <taxon>Siphonostomatoida</taxon>
        <taxon>Caligidae</taxon>
        <taxon>Lepeophtheirus</taxon>
    </lineage>
</organism>
<evidence type="ECO:0000313" key="2">
    <source>
        <dbReference type="Proteomes" id="UP000675881"/>
    </source>
</evidence>
<gene>
    <name evidence="1" type="ORF">LSAA_6177</name>
</gene>
<sequence length="178" mass="20035">MTYSSHKLHYATTTEDFIHHREKSSGVKSGEEGGHISLDKNRAILSLQNFWHLADPLQDGVPEHLIVGVLADFLPILEKERRHIFPIKDNNTKDCCLVPIFGMVNPLDLFFYFPQASSSCGSCGIDQLLLAFMPSVRRWCVVLVKGTNPKLYFIPLLMVLGATEKSLVKQFIDLVGYS</sequence>
<reference evidence="1" key="1">
    <citation type="submission" date="2021-02" db="EMBL/GenBank/DDBJ databases">
        <authorList>
            <person name="Bekaert M."/>
        </authorList>
    </citation>
    <scope>NUCLEOTIDE SEQUENCE</scope>
    <source>
        <strain evidence="1">IoA-00</strain>
    </source>
</reference>
<dbReference type="Proteomes" id="UP000675881">
    <property type="component" value="Chromosome 2"/>
</dbReference>
<dbReference type="AlphaFoldDB" id="A0A7R8H5X5"/>
<protein>
    <submittedName>
        <fullName evidence="1">(salmon louse) hypothetical protein</fullName>
    </submittedName>
</protein>